<proteinExistence type="predicted"/>
<dbReference type="Proteomes" id="UP000823775">
    <property type="component" value="Unassembled WGS sequence"/>
</dbReference>
<dbReference type="EMBL" id="JACEIK010003299">
    <property type="protein sequence ID" value="MCD9641185.1"/>
    <property type="molecule type" value="Genomic_DNA"/>
</dbReference>
<protein>
    <submittedName>
        <fullName evidence="1">Uncharacterized protein</fullName>
    </submittedName>
</protein>
<keyword evidence="2" id="KW-1185">Reference proteome</keyword>
<name>A0ABS8V4R8_DATST</name>
<reference evidence="1 2" key="1">
    <citation type="journal article" date="2021" name="BMC Genomics">
        <title>Datura genome reveals duplications of psychoactive alkaloid biosynthetic genes and high mutation rate following tissue culture.</title>
        <authorList>
            <person name="Rajewski A."/>
            <person name="Carter-House D."/>
            <person name="Stajich J."/>
            <person name="Litt A."/>
        </authorList>
    </citation>
    <scope>NUCLEOTIDE SEQUENCE [LARGE SCALE GENOMIC DNA]</scope>
    <source>
        <strain evidence="1">AR-01</strain>
    </source>
</reference>
<sequence>DRMNELAYQVAAQTAETNTSSPQAIMGNDIFECEIEEEVIREMIVDIFLKGEEVEEVLQVHREIRNYPFPPRKLDLD</sequence>
<accession>A0ABS8V4R8</accession>
<comment type="caution">
    <text evidence="1">The sequence shown here is derived from an EMBL/GenBank/DDBJ whole genome shotgun (WGS) entry which is preliminary data.</text>
</comment>
<gene>
    <name evidence="1" type="ORF">HAX54_027146</name>
</gene>
<organism evidence="1 2">
    <name type="scientific">Datura stramonium</name>
    <name type="common">Jimsonweed</name>
    <name type="synonym">Common thornapple</name>
    <dbReference type="NCBI Taxonomy" id="4076"/>
    <lineage>
        <taxon>Eukaryota</taxon>
        <taxon>Viridiplantae</taxon>
        <taxon>Streptophyta</taxon>
        <taxon>Embryophyta</taxon>
        <taxon>Tracheophyta</taxon>
        <taxon>Spermatophyta</taxon>
        <taxon>Magnoliopsida</taxon>
        <taxon>eudicotyledons</taxon>
        <taxon>Gunneridae</taxon>
        <taxon>Pentapetalae</taxon>
        <taxon>asterids</taxon>
        <taxon>lamiids</taxon>
        <taxon>Solanales</taxon>
        <taxon>Solanaceae</taxon>
        <taxon>Solanoideae</taxon>
        <taxon>Datureae</taxon>
        <taxon>Datura</taxon>
    </lineage>
</organism>
<evidence type="ECO:0000313" key="1">
    <source>
        <dbReference type="EMBL" id="MCD9641185.1"/>
    </source>
</evidence>
<evidence type="ECO:0000313" key="2">
    <source>
        <dbReference type="Proteomes" id="UP000823775"/>
    </source>
</evidence>
<feature type="non-terminal residue" evidence="1">
    <location>
        <position position="1"/>
    </location>
</feature>